<comment type="caution">
    <text evidence="1">The sequence shown here is derived from an EMBL/GenBank/DDBJ whole genome shotgun (WGS) entry which is preliminary data.</text>
</comment>
<proteinExistence type="predicted"/>
<evidence type="ECO:0000313" key="2">
    <source>
        <dbReference type="Proteomes" id="UP001597203"/>
    </source>
</evidence>
<dbReference type="Proteomes" id="UP001597203">
    <property type="component" value="Unassembled WGS sequence"/>
</dbReference>
<keyword evidence="2" id="KW-1185">Reference proteome</keyword>
<accession>A0ABW3P4R6</accession>
<reference evidence="2" key="1">
    <citation type="journal article" date="2019" name="Int. J. Syst. Evol. Microbiol.">
        <title>The Global Catalogue of Microorganisms (GCM) 10K type strain sequencing project: providing services to taxonomists for standard genome sequencing and annotation.</title>
        <authorList>
            <consortium name="The Broad Institute Genomics Platform"/>
            <consortium name="The Broad Institute Genome Sequencing Center for Infectious Disease"/>
            <person name="Wu L."/>
            <person name="Ma J."/>
        </authorList>
    </citation>
    <scope>NUCLEOTIDE SEQUENCE [LARGE SCALE GENOMIC DNA]</scope>
    <source>
        <strain evidence="2">CCUG 54329</strain>
    </source>
</reference>
<gene>
    <name evidence="1" type="ORF">ACFQ24_09610</name>
</gene>
<dbReference type="RefSeq" id="WP_380910685.1">
    <property type="nucleotide sequence ID" value="NZ_JBHTLS010000119.1"/>
</dbReference>
<sequence>MIESCNALTLAHCDAVGSRPPQHGTSGYIPAGTVVNGQLNSDLRFRYAAQSAPVAVASATDR</sequence>
<organism evidence="1 2">
    <name type="scientific">Sphingobium olei</name>
    <dbReference type="NCBI Taxonomy" id="420955"/>
    <lineage>
        <taxon>Bacteria</taxon>
        <taxon>Pseudomonadati</taxon>
        <taxon>Pseudomonadota</taxon>
        <taxon>Alphaproteobacteria</taxon>
        <taxon>Sphingomonadales</taxon>
        <taxon>Sphingomonadaceae</taxon>
        <taxon>Sphingobium</taxon>
    </lineage>
</organism>
<protein>
    <submittedName>
        <fullName evidence="1">Uncharacterized protein</fullName>
    </submittedName>
</protein>
<evidence type="ECO:0000313" key="1">
    <source>
        <dbReference type="EMBL" id="MFD1105127.1"/>
    </source>
</evidence>
<dbReference type="EMBL" id="JBHTLS010000119">
    <property type="protein sequence ID" value="MFD1105127.1"/>
    <property type="molecule type" value="Genomic_DNA"/>
</dbReference>
<name>A0ABW3P4R6_9SPHN</name>